<name>A0ABV6KPF8_9BACI</name>
<sequence length="90" mass="10373">MGYIIPVVNFQSNQYLERNLIASRDPYKYESVNRVTPIKSGTSEGNQHQQSSFSKKLLQREERKVLRPTNEALAHIYEITGKGKYLDISV</sequence>
<protein>
    <submittedName>
        <fullName evidence="2">Uncharacterized protein</fullName>
    </submittedName>
</protein>
<accession>A0ABV6KPF8</accession>
<evidence type="ECO:0000256" key="1">
    <source>
        <dbReference type="SAM" id="MobiDB-lite"/>
    </source>
</evidence>
<dbReference type="RefSeq" id="WP_377057851.1">
    <property type="nucleotide sequence ID" value="NZ_JBHLUU010000022.1"/>
</dbReference>
<dbReference type="EMBL" id="JBHLUU010000022">
    <property type="protein sequence ID" value="MFC0475211.1"/>
    <property type="molecule type" value="Genomic_DNA"/>
</dbReference>
<feature type="region of interest" description="Disordered" evidence="1">
    <location>
        <begin position="37"/>
        <end position="60"/>
    </location>
</feature>
<feature type="compositionally biased region" description="Polar residues" evidence="1">
    <location>
        <begin position="39"/>
        <end position="54"/>
    </location>
</feature>
<comment type="caution">
    <text evidence="2">The sequence shown here is derived from an EMBL/GenBank/DDBJ whole genome shotgun (WGS) entry which is preliminary data.</text>
</comment>
<evidence type="ECO:0000313" key="3">
    <source>
        <dbReference type="Proteomes" id="UP001589738"/>
    </source>
</evidence>
<keyword evidence="3" id="KW-1185">Reference proteome</keyword>
<proteinExistence type="predicted"/>
<reference evidence="2 3" key="1">
    <citation type="submission" date="2024-09" db="EMBL/GenBank/DDBJ databases">
        <authorList>
            <person name="Sun Q."/>
            <person name="Mori K."/>
        </authorList>
    </citation>
    <scope>NUCLEOTIDE SEQUENCE [LARGE SCALE GENOMIC DNA]</scope>
    <source>
        <strain evidence="2 3">CGMCC 1.9126</strain>
    </source>
</reference>
<organism evidence="2 3">
    <name type="scientific">Robertmurraya beringensis</name>
    <dbReference type="NCBI Taxonomy" id="641660"/>
    <lineage>
        <taxon>Bacteria</taxon>
        <taxon>Bacillati</taxon>
        <taxon>Bacillota</taxon>
        <taxon>Bacilli</taxon>
        <taxon>Bacillales</taxon>
        <taxon>Bacillaceae</taxon>
        <taxon>Robertmurraya</taxon>
    </lineage>
</organism>
<evidence type="ECO:0000313" key="2">
    <source>
        <dbReference type="EMBL" id="MFC0475211.1"/>
    </source>
</evidence>
<gene>
    <name evidence="2" type="ORF">ACFFHF_08050</name>
</gene>
<dbReference type="Proteomes" id="UP001589738">
    <property type="component" value="Unassembled WGS sequence"/>
</dbReference>